<reference evidence="2" key="1">
    <citation type="submission" date="2013-10" db="EMBL/GenBank/DDBJ databases">
        <title>Genomic analysis of the causative agents of coccidiosis in chickens.</title>
        <authorList>
            <person name="Reid A.J."/>
            <person name="Blake D."/>
            <person name="Billington K."/>
            <person name="Browne H."/>
            <person name="Dunn M."/>
            <person name="Hung S."/>
            <person name="Kawahara F."/>
            <person name="Miranda-Saavedra D."/>
            <person name="Mourier T."/>
            <person name="Nagra H."/>
            <person name="Otto T.D."/>
            <person name="Rawlings N."/>
            <person name="Sanchez A."/>
            <person name="Sanders M."/>
            <person name="Subramaniam C."/>
            <person name="Tay Y."/>
            <person name="Dear P."/>
            <person name="Doerig C."/>
            <person name="Gruber A."/>
            <person name="Parkinson J."/>
            <person name="Shirley M."/>
            <person name="Wan K.L."/>
            <person name="Berriman M."/>
            <person name="Tomley F."/>
            <person name="Pain A."/>
        </authorList>
    </citation>
    <scope>NUCLEOTIDE SEQUENCE [LARGE SCALE GENOMIC DNA]</scope>
    <source>
        <strain evidence="2">Houghton</strain>
    </source>
</reference>
<protein>
    <submittedName>
        <fullName evidence="2">Uncharacterized protein</fullName>
    </submittedName>
</protein>
<dbReference type="VEuPathDB" id="ToxoDB:ETH_00001305"/>
<dbReference type="Proteomes" id="UP000030747">
    <property type="component" value="Unassembled WGS sequence"/>
</dbReference>
<name>U6KVA4_EIMTE</name>
<dbReference type="GeneID" id="25249478"/>
<feature type="region of interest" description="Disordered" evidence="1">
    <location>
        <begin position="1"/>
        <end position="71"/>
    </location>
</feature>
<organism evidence="2 3">
    <name type="scientific">Eimeria tenella</name>
    <name type="common">Coccidian parasite</name>
    <dbReference type="NCBI Taxonomy" id="5802"/>
    <lineage>
        <taxon>Eukaryota</taxon>
        <taxon>Sar</taxon>
        <taxon>Alveolata</taxon>
        <taxon>Apicomplexa</taxon>
        <taxon>Conoidasida</taxon>
        <taxon>Coccidia</taxon>
        <taxon>Eucoccidiorida</taxon>
        <taxon>Eimeriorina</taxon>
        <taxon>Eimeriidae</taxon>
        <taxon>Eimeria</taxon>
    </lineage>
</organism>
<dbReference type="AlphaFoldDB" id="U6KVA4"/>
<dbReference type="VEuPathDB" id="ToxoDB:ETH2_1240800"/>
<feature type="compositionally biased region" description="Low complexity" evidence="1">
    <location>
        <begin position="12"/>
        <end position="51"/>
    </location>
</feature>
<proteinExistence type="predicted"/>
<feature type="compositionally biased region" description="Gly residues" evidence="1">
    <location>
        <begin position="173"/>
        <end position="190"/>
    </location>
</feature>
<gene>
    <name evidence="2" type="ORF">ETH_00001305</name>
</gene>
<keyword evidence="3" id="KW-1185">Reference proteome</keyword>
<evidence type="ECO:0000313" key="3">
    <source>
        <dbReference type="Proteomes" id="UP000030747"/>
    </source>
</evidence>
<dbReference type="RefSeq" id="XP_013232651.1">
    <property type="nucleotide sequence ID" value="XM_013377197.1"/>
</dbReference>
<reference evidence="2" key="2">
    <citation type="submission" date="2013-10" db="EMBL/GenBank/DDBJ databases">
        <authorList>
            <person name="Aslett M."/>
        </authorList>
    </citation>
    <scope>NUCLEOTIDE SEQUENCE [LARGE SCALE GENOMIC DNA]</scope>
    <source>
        <strain evidence="2">Houghton</strain>
    </source>
</reference>
<sequence length="285" mass="29256">MQGLCHALNPVGAPGAPGAPSTPGAPGAPSTLGAPGAPGPVGAPRAPSSGGALKGKTPEAPPWAHWLRGPHGGPPTATPVLHAWRGLPWRPGWVCSLPFAAAAATRRQQRQQRQQQQQLEQLLHADQPARPASLEAAKKITQKQRPSPFRSRGLPPQGGPRDLGSPGAPGGPPDKGGLQGPEGRPWGGPWGAPRVTAGGLLASQAAAAARQNSTDEYFWQSVANRTVELRDELTAAEAALLLQTLSRSPCCCSSEQFAALLAAVMPRLQVLADSFTSVSAAAPAN</sequence>
<feature type="region of interest" description="Disordered" evidence="1">
    <location>
        <begin position="138"/>
        <end position="195"/>
    </location>
</feature>
<evidence type="ECO:0000256" key="1">
    <source>
        <dbReference type="SAM" id="MobiDB-lite"/>
    </source>
</evidence>
<accession>U6KVA4</accession>
<dbReference type="EMBL" id="HG675681">
    <property type="protein sequence ID" value="CDJ41901.1"/>
    <property type="molecule type" value="Genomic_DNA"/>
</dbReference>
<evidence type="ECO:0000313" key="2">
    <source>
        <dbReference type="EMBL" id="CDJ41901.1"/>
    </source>
</evidence>